<keyword evidence="2" id="KW-0732">Signal</keyword>
<dbReference type="InterPro" id="IPR008139">
    <property type="entry name" value="SaposinB_dom"/>
</dbReference>
<sequence>MYSRTIFVCVLLATVCTVRAERLQPISNENAMLENDVDGIVKCSICKLALKAAQLYLNSDRMKKMEKEQIAKVCKDASLFEPVCTSILQKVADYLVNQLVETPVGSLCTKFEYCP</sequence>
<protein>
    <recommendedName>
        <fullName evidence="3">Saposin B-type domain-containing protein</fullName>
    </recommendedName>
</protein>
<keyword evidence="1" id="KW-1015">Disulfide bond</keyword>
<gene>
    <name evidence="4" type="ORF">D915_010310</name>
</gene>
<reference evidence="4" key="1">
    <citation type="submission" date="2019-03" db="EMBL/GenBank/DDBJ databases">
        <title>Improved annotation for the trematode Fasciola hepatica.</title>
        <authorList>
            <person name="Choi Y.-J."/>
            <person name="Martin J."/>
            <person name="Mitreva M."/>
        </authorList>
    </citation>
    <scope>NUCLEOTIDE SEQUENCE [LARGE SCALE GENOMIC DNA]</scope>
</reference>
<evidence type="ECO:0000256" key="1">
    <source>
        <dbReference type="ARBA" id="ARBA00023157"/>
    </source>
</evidence>
<name>A0A4E0QVX4_FASHE</name>
<dbReference type="PROSITE" id="PS50015">
    <property type="entry name" value="SAP_B"/>
    <property type="match status" value="1"/>
</dbReference>
<keyword evidence="5" id="KW-1185">Reference proteome</keyword>
<evidence type="ECO:0000259" key="3">
    <source>
        <dbReference type="PROSITE" id="PS50015"/>
    </source>
</evidence>
<evidence type="ECO:0000313" key="4">
    <source>
        <dbReference type="EMBL" id="THD18999.1"/>
    </source>
</evidence>
<comment type="caution">
    <text evidence="4">The sequence shown here is derived from an EMBL/GenBank/DDBJ whole genome shotgun (WGS) entry which is preliminary data.</text>
</comment>
<feature type="domain" description="Saposin B-type" evidence="3">
    <location>
        <begin position="39"/>
        <end position="115"/>
    </location>
</feature>
<proteinExistence type="predicted"/>
<accession>A0A4E0QVX4</accession>
<evidence type="ECO:0000256" key="2">
    <source>
        <dbReference type="SAM" id="SignalP"/>
    </source>
</evidence>
<dbReference type="Proteomes" id="UP000230066">
    <property type="component" value="Unassembled WGS sequence"/>
</dbReference>
<dbReference type="InterPro" id="IPR011001">
    <property type="entry name" value="Saposin-like"/>
</dbReference>
<dbReference type="AlphaFoldDB" id="A0A4E0QVX4"/>
<dbReference type="Gene3D" id="1.10.225.10">
    <property type="entry name" value="Saposin-like"/>
    <property type="match status" value="1"/>
</dbReference>
<dbReference type="EMBL" id="JXXN02007722">
    <property type="protein sequence ID" value="THD18999.1"/>
    <property type="molecule type" value="Genomic_DNA"/>
</dbReference>
<feature type="signal peptide" evidence="2">
    <location>
        <begin position="1"/>
        <end position="20"/>
    </location>
</feature>
<organism evidence="4 5">
    <name type="scientific">Fasciola hepatica</name>
    <name type="common">Liver fluke</name>
    <dbReference type="NCBI Taxonomy" id="6192"/>
    <lineage>
        <taxon>Eukaryota</taxon>
        <taxon>Metazoa</taxon>
        <taxon>Spiralia</taxon>
        <taxon>Lophotrochozoa</taxon>
        <taxon>Platyhelminthes</taxon>
        <taxon>Trematoda</taxon>
        <taxon>Digenea</taxon>
        <taxon>Plagiorchiida</taxon>
        <taxon>Echinostomata</taxon>
        <taxon>Echinostomatoidea</taxon>
        <taxon>Fasciolidae</taxon>
        <taxon>Fasciola</taxon>
    </lineage>
</organism>
<feature type="chain" id="PRO_5020022547" description="Saposin B-type domain-containing protein" evidence="2">
    <location>
        <begin position="21"/>
        <end position="115"/>
    </location>
</feature>
<dbReference type="SUPFAM" id="SSF47862">
    <property type="entry name" value="Saposin"/>
    <property type="match status" value="1"/>
</dbReference>
<evidence type="ECO:0000313" key="5">
    <source>
        <dbReference type="Proteomes" id="UP000230066"/>
    </source>
</evidence>